<sequence length="153" mass="16184">MVNVAVEQHLVKADEKFFHEGSHFVILNGSGLARVCINNEASIYGWALVPQGRGDGSSDAYWQANSSGTSKIMVIVDEDARFLVPLDDTITRANIGNAMDFILPASSNGTVQKIDVGEANQSAVRLVGLGTSLKGGTTSDGIVKINTFQADTA</sequence>
<dbReference type="EMBL" id="LAZR01047842">
    <property type="protein sequence ID" value="KKK93277.1"/>
    <property type="molecule type" value="Genomic_DNA"/>
</dbReference>
<comment type="caution">
    <text evidence="1">The sequence shown here is derived from an EMBL/GenBank/DDBJ whole genome shotgun (WGS) entry which is preliminary data.</text>
</comment>
<gene>
    <name evidence="1" type="ORF">LCGC14_2694500</name>
</gene>
<dbReference type="AlphaFoldDB" id="A0A0F8ZHH7"/>
<accession>A0A0F8ZHH7</accession>
<evidence type="ECO:0000313" key="1">
    <source>
        <dbReference type="EMBL" id="KKK93277.1"/>
    </source>
</evidence>
<proteinExistence type="predicted"/>
<reference evidence="1" key="1">
    <citation type="journal article" date="2015" name="Nature">
        <title>Complex archaea that bridge the gap between prokaryotes and eukaryotes.</title>
        <authorList>
            <person name="Spang A."/>
            <person name="Saw J.H."/>
            <person name="Jorgensen S.L."/>
            <person name="Zaremba-Niedzwiedzka K."/>
            <person name="Martijn J."/>
            <person name="Lind A.E."/>
            <person name="van Eijk R."/>
            <person name="Schleper C."/>
            <person name="Guy L."/>
            <person name="Ettema T.J."/>
        </authorList>
    </citation>
    <scope>NUCLEOTIDE SEQUENCE</scope>
</reference>
<protein>
    <submittedName>
        <fullName evidence="1">Uncharacterized protein</fullName>
    </submittedName>
</protein>
<name>A0A0F8ZHH7_9ZZZZ</name>
<organism evidence="1">
    <name type="scientific">marine sediment metagenome</name>
    <dbReference type="NCBI Taxonomy" id="412755"/>
    <lineage>
        <taxon>unclassified sequences</taxon>
        <taxon>metagenomes</taxon>
        <taxon>ecological metagenomes</taxon>
    </lineage>
</organism>